<sequence>MTTTFYVRTQYDGKDHRSVEEIYFYDEDGEEQVDQRITELCIDITTCADQGVDTWFFIREQVEVRLMKAGIPYHEVQFEE</sequence>
<reference evidence="1 2" key="1">
    <citation type="submission" date="2023-11" db="EMBL/GenBank/DDBJ databases">
        <title>Complete genome of Pseudomonas benzenivorans BA3361.</title>
        <authorList>
            <person name="Shin S.Y."/>
            <person name="Song J."/>
            <person name="Kang H."/>
        </authorList>
    </citation>
    <scope>NUCLEOTIDE SEQUENCE [LARGE SCALE GENOMIC DNA]</scope>
    <source>
        <strain evidence="1 2">HNIBRBA3361</strain>
    </source>
</reference>
<protein>
    <submittedName>
        <fullName evidence="1">Uncharacterized protein</fullName>
    </submittedName>
</protein>
<evidence type="ECO:0000313" key="1">
    <source>
        <dbReference type="EMBL" id="WPC03890.1"/>
    </source>
</evidence>
<proteinExistence type="predicted"/>
<organism evidence="1 2">
    <name type="scientific">Pseudomonas benzenivorans</name>
    <dbReference type="NCBI Taxonomy" id="556533"/>
    <lineage>
        <taxon>Bacteria</taxon>
        <taxon>Pseudomonadati</taxon>
        <taxon>Pseudomonadota</taxon>
        <taxon>Gammaproteobacteria</taxon>
        <taxon>Pseudomonadales</taxon>
        <taxon>Pseudomonadaceae</taxon>
        <taxon>Pseudomonas</taxon>
    </lineage>
</organism>
<name>A0ABZ0PTI0_9PSED</name>
<dbReference type="RefSeq" id="WP_318642604.1">
    <property type="nucleotide sequence ID" value="NZ_CP137892.1"/>
</dbReference>
<gene>
    <name evidence="1" type="ORF">SBP02_14000</name>
</gene>
<accession>A0ABZ0PTI0</accession>
<evidence type="ECO:0000313" key="2">
    <source>
        <dbReference type="Proteomes" id="UP001305928"/>
    </source>
</evidence>
<dbReference type="EMBL" id="CP137892">
    <property type="protein sequence ID" value="WPC03890.1"/>
    <property type="molecule type" value="Genomic_DNA"/>
</dbReference>
<dbReference type="Proteomes" id="UP001305928">
    <property type="component" value="Chromosome"/>
</dbReference>
<keyword evidence="2" id="KW-1185">Reference proteome</keyword>